<dbReference type="STRING" id="1798182.GA0061081_10247"/>
<dbReference type="AlphaFoldDB" id="A0A1C3ZQE3"/>
<protein>
    <submittedName>
        <fullName evidence="2">Uncharacterized protein</fullName>
    </submittedName>
</protein>
<proteinExistence type="predicted"/>
<organism evidence="2 3">
    <name type="scientific">Gilliamella bombicola</name>
    <dbReference type="NCBI Taxonomy" id="1798182"/>
    <lineage>
        <taxon>Bacteria</taxon>
        <taxon>Pseudomonadati</taxon>
        <taxon>Pseudomonadota</taxon>
        <taxon>Gammaproteobacteria</taxon>
        <taxon>Orbales</taxon>
        <taxon>Orbaceae</taxon>
        <taxon>Gilliamella</taxon>
    </lineage>
</organism>
<keyword evidence="1" id="KW-0175">Coiled coil</keyword>
<reference evidence="3" key="1">
    <citation type="submission" date="2016-08" db="EMBL/GenBank/DDBJ databases">
        <authorList>
            <person name="Varghese N."/>
            <person name="Submissions Spin"/>
        </authorList>
    </citation>
    <scope>NUCLEOTIDE SEQUENCE [LARGE SCALE GENOMIC DNA]</scope>
    <source>
        <strain evidence="3">R-53248</strain>
    </source>
</reference>
<feature type="coiled-coil region" evidence="1">
    <location>
        <begin position="7"/>
        <end position="36"/>
    </location>
</feature>
<evidence type="ECO:0000313" key="2">
    <source>
        <dbReference type="EMBL" id="SCB84513.1"/>
    </source>
</evidence>
<dbReference type="Proteomes" id="UP000199670">
    <property type="component" value="Unassembled WGS sequence"/>
</dbReference>
<evidence type="ECO:0000256" key="1">
    <source>
        <dbReference type="SAM" id="Coils"/>
    </source>
</evidence>
<gene>
    <name evidence="2" type="ORF">GA0061081_10247</name>
</gene>
<name>A0A1C3ZQE3_9GAMM</name>
<sequence>MINKYDRLQAQKEVDKNKEALSKKEAEKAYNQLSAEEQARIDFNKYYEDNKDYWYSEAVDSQLQANIMNGLIIILIV</sequence>
<evidence type="ECO:0000313" key="3">
    <source>
        <dbReference type="Proteomes" id="UP000199670"/>
    </source>
</evidence>
<dbReference type="RefSeq" id="WP_091346712.1">
    <property type="nucleotide sequence ID" value="NZ_FMAQ01000002.1"/>
</dbReference>
<dbReference type="OrthoDB" id="8113193at2"/>
<dbReference type="EMBL" id="FMAQ01000002">
    <property type="protein sequence ID" value="SCB84513.1"/>
    <property type="molecule type" value="Genomic_DNA"/>
</dbReference>
<accession>A0A1C3ZQE3</accession>
<keyword evidence="3" id="KW-1185">Reference proteome</keyword>